<sequence length="260" mass="26842">MLLALNAGSVEIRIGCLERGYVISALSLETRATRTADEYAVLIERSLSLRGIDPARFDGAVLASVAPPVTAVLREAVEEVTGCRVLIVGAGVKTGLNIGIDDPSQLGADLVAEAVGALDSHGAPAIVVDVGAATTTMTVLGQDGRLLGGCIMPGAVLSADALSDTAALLPRVPFEAPRRCIGKNTADCMRSGAVFGAAAAIDGMTARIERELGCTAALIATGGLAAKVIPHCEREFELDEDAALRGLALIWERNSRAKRQ</sequence>
<keyword evidence="10 16" id="KW-0418">Kinase</keyword>
<evidence type="ECO:0000313" key="18">
    <source>
        <dbReference type="Proteomes" id="UP000824262"/>
    </source>
</evidence>
<evidence type="ECO:0000256" key="2">
    <source>
        <dbReference type="ARBA" id="ARBA00001958"/>
    </source>
</evidence>
<evidence type="ECO:0000256" key="6">
    <source>
        <dbReference type="ARBA" id="ARBA00012102"/>
    </source>
</evidence>
<evidence type="ECO:0000256" key="9">
    <source>
        <dbReference type="ARBA" id="ARBA00022741"/>
    </source>
</evidence>
<proteinExistence type="inferred from homology"/>
<evidence type="ECO:0000256" key="15">
    <source>
        <dbReference type="ARBA" id="ARBA00040883"/>
    </source>
</evidence>
<keyword evidence="9 16" id="KW-0547">Nucleotide-binding</keyword>
<protein>
    <recommendedName>
        <fullName evidence="15 16">Type III pantothenate kinase</fullName>
        <ecNumber evidence="6 16">2.7.1.33</ecNumber>
    </recommendedName>
    <alternativeName>
        <fullName evidence="16">PanK-III</fullName>
    </alternativeName>
    <alternativeName>
        <fullName evidence="16">Pantothenic acid kinase</fullName>
    </alternativeName>
</protein>
<accession>A0A9D0ZEZ9</accession>
<evidence type="ECO:0000256" key="11">
    <source>
        <dbReference type="ARBA" id="ARBA00022840"/>
    </source>
</evidence>
<evidence type="ECO:0000256" key="7">
    <source>
        <dbReference type="ARBA" id="ARBA00022490"/>
    </source>
</evidence>
<dbReference type="InterPro" id="IPR004619">
    <property type="entry name" value="Type_III_PanK"/>
</dbReference>
<dbReference type="EC" id="2.7.1.33" evidence="6 16"/>
<keyword evidence="8 16" id="KW-0808">Transferase</keyword>
<comment type="subcellular location">
    <subcellularLocation>
        <location evidence="3 16">Cytoplasm</location>
    </subcellularLocation>
</comment>
<gene>
    <name evidence="16" type="primary">coaX</name>
    <name evidence="17" type="ORF">IAB77_09235</name>
</gene>
<dbReference type="GO" id="GO:0015937">
    <property type="term" value="P:coenzyme A biosynthetic process"/>
    <property type="evidence" value="ECO:0007669"/>
    <property type="project" value="UniProtKB-UniRule"/>
</dbReference>
<dbReference type="AlphaFoldDB" id="A0A9D0ZEZ9"/>
<reference evidence="17" key="1">
    <citation type="submission" date="2020-10" db="EMBL/GenBank/DDBJ databases">
        <authorList>
            <person name="Gilroy R."/>
        </authorList>
    </citation>
    <scope>NUCLEOTIDE SEQUENCE</scope>
    <source>
        <strain evidence="17">ChiBcolR7-354</strain>
    </source>
</reference>
<keyword evidence="7 16" id="KW-0963">Cytoplasm</keyword>
<dbReference type="HAMAP" id="MF_01274">
    <property type="entry name" value="Pantothen_kinase_3"/>
    <property type="match status" value="1"/>
</dbReference>
<organism evidence="17 18">
    <name type="scientific">Candidatus Scatomorpha intestinavium</name>
    <dbReference type="NCBI Taxonomy" id="2840922"/>
    <lineage>
        <taxon>Bacteria</taxon>
        <taxon>Bacillati</taxon>
        <taxon>Bacillota</taxon>
        <taxon>Clostridia</taxon>
        <taxon>Eubacteriales</taxon>
        <taxon>Candidatus Scatomorpha</taxon>
    </lineage>
</organism>
<dbReference type="PANTHER" id="PTHR34265">
    <property type="entry name" value="TYPE III PANTOTHENATE KINASE"/>
    <property type="match status" value="1"/>
</dbReference>
<dbReference type="NCBIfam" id="TIGR00671">
    <property type="entry name" value="baf"/>
    <property type="match status" value="1"/>
</dbReference>
<comment type="caution">
    <text evidence="16">Lacks conserved residue(s) required for the propagation of feature annotation.</text>
</comment>
<evidence type="ECO:0000313" key="17">
    <source>
        <dbReference type="EMBL" id="HIQ79422.1"/>
    </source>
</evidence>
<dbReference type="Proteomes" id="UP000824262">
    <property type="component" value="Unassembled WGS sequence"/>
</dbReference>
<name>A0A9D0ZEZ9_9FIRM</name>
<comment type="subunit">
    <text evidence="5 16">Homodimer.</text>
</comment>
<evidence type="ECO:0000256" key="14">
    <source>
        <dbReference type="ARBA" id="ARBA00038036"/>
    </source>
</evidence>
<dbReference type="Pfam" id="PF03309">
    <property type="entry name" value="Pan_kinase"/>
    <property type="match status" value="1"/>
</dbReference>
<comment type="similarity">
    <text evidence="14 16">Belongs to the type III pantothenate kinase family.</text>
</comment>
<feature type="active site" description="Proton acceptor" evidence="16">
    <location>
        <position position="109"/>
    </location>
</feature>
<dbReference type="GO" id="GO:0004594">
    <property type="term" value="F:pantothenate kinase activity"/>
    <property type="evidence" value="ECO:0007669"/>
    <property type="project" value="UniProtKB-UniRule"/>
</dbReference>
<comment type="pathway">
    <text evidence="4 16">Cofactor biosynthesis; coenzyme A biosynthesis; CoA from (R)-pantothenate: step 1/5.</text>
</comment>
<dbReference type="PANTHER" id="PTHR34265:SF1">
    <property type="entry name" value="TYPE III PANTOTHENATE KINASE"/>
    <property type="match status" value="1"/>
</dbReference>
<dbReference type="SUPFAM" id="SSF53067">
    <property type="entry name" value="Actin-like ATPase domain"/>
    <property type="match status" value="2"/>
</dbReference>
<evidence type="ECO:0000256" key="16">
    <source>
        <dbReference type="HAMAP-Rule" id="MF_01274"/>
    </source>
</evidence>
<comment type="cofactor">
    <cofactor evidence="16">
        <name>NH4(+)</name>
        <dbReference type="ChEBI" id="CHEBI:28938"/>
    </cofactor>
    <cofactor evidence="16">
        <name>K(+)</name>
        <dbReference type="ChEBI" id="CHEBI:29103"/>
    </cofactor>
    <text evidence="16">A monovalent cation. Ammonium or potassium.</text>
</comment>
<reference evidence="17" key="2">
    <citation type="journal article" date="2021" name="PeerJ">
        <title>Extensive microbial diversity within the chicken gut microbiome revealed by metagenomics and culture.</title>
        <authorList>
            <person name="Gilroy R."/>
            <person name="Ravi A."/>
            <person name="Getino M."/>
            <person name="Pursley I."/>
            <person name="Horton D.L."/>
            <person name="Alikhan N.F."/>
            <person name="Baker D."/>
            <person name="Gharbi K."/>
            <person name="Hall N."/>
            <person name="Watson M."/>
            <person name="Adriaenssens E.M."/>
            <person name="Foster-Nyarko E."/>
            <person name="Jarju S."/>
            <person name="Secka A."/>
            <person name="Antonio M."/>
            <person name="Oren A."/>
            <person name="Chaudhuri R.R."/>
            <person name="La Ragione R."/>
            <person name="Hildebrand F."/>
            <person name="Pallen M.J."/>
        </authorList>
    </citation>
    <scope>NUCLEOTIDE SEQUENCE</scope>
    <source>
        <strain evidence="17">ChiBcolR7-354</strain>
    </source>
</reference>
<dbReference type="InterPro" id="IPR043129">
    <property type="entry name" value="ATPase_NBD"/>
</dbReference>
<comment type="cofactor">
    <cofactor evidence="2">
        <name>K(+)</name>
        <dbReference type="ChEBI" id="CHEBI:29103"/>
    </cofactor>
</comment>
<evidence type="ECO:0000256" key="13">
    <source>
        <dbReference type="ARBA" id="ARBA00022993"/>
    </source>
</evidence>
<evidence type="ECO:0000256" key="1">
    <source>
        <dbReference type="ARBA" id="ARBA00001206"/>
    </source>
</evidence>
<keyword evidence="12 16" id="KW-0630">Potassium</keyword>
<feature type="binding site" evidence="16">
    <location>
        <begin position="6"/>
        <end position="13"/>
    </location>
    <ligand>
        <name>ATP</name>
        <dbReference type="ChEBI" id="CHEBI:30616"/>
    </ligand>
</feature>
<evidence type="ECO:0000256" key="5">
    <source>
        <dbReference type="ARBA" id="ARBA00011738"/>
    </source>
</evidence>
<evidence type="ECO:0000256" key="3">
    <source>
        <dbReference type="ARBA" id="ARBA00004496"/>
    </source>
</evidence>
<dbReference type="GO" id="GO:0005524">
    <property type="term" value="F:ATP binding"/>
    <property type="evidence" value="ECO:0007669"/>
    <property type="project" value="UniProtKB-UniRule"/>
</dbReference>
<comment type="function">
    <text evidence="16">Catalyzes the phosphorylation of pantothenate (Pan), the first step in CoA biosynthesis.</text>
</comment>
<evidence type="ECO:0000256" key="8">
    <source>
        <dbReference type="ARBA" id="ARBA00022679"/>
    </source>
</evidence>
<keyword evidence="13 16" id="KW-0173">Coenzyme A biosynthesis</keyword>
<comment type="catalytic activity">
    <reaction evidence="1 16">
        <text>(R)-pantothenate + ATP = (R)-4'-phosphopantothenate + ADP + H(+)</text>
        <dbReference type="Rhea" id="RHEA:16373"/>
        <dbReference type="ChEBI" id="CHEBI:10986"/>
        <dbReference type="ChEBI" id="CHEBI:15378"/>
        <dbReference type="ChEBI" id="CHEBI:29032"/>
        <dbReference type="ChEBI" id="CHEBI:30616"/>
        <dbReference type="ChEBI" id="CHEBI:456216"/>
        <dbReference type="EC" id="2.7.1.33"/>
    </reaction>
</comment>
<evidence type="ECO:0000256" key="10">
    <source>
        <dbReference type="ARBA" id="ARBA00022777"/>
    </source>
</evidence>
<feature type="binding site" evidence="16">
    <location>
        <position position="129"/>
    </location>
    <ligand>
        <name>K(+)</name>
        <dbReference type="ChEBI" id="CHEBI:29103"/>
    </ligand>
</feature>
<dbReference type="EMBL" id="DVGA01000101">
    <property type="protein sequence ID" value="HIQ79422.1"/>
    <property type="molecule type" value="Genomic_DNA"/>
</dbReference>
<keyword evidence="16" id="KW-0479">Metal-binding</keyword>
<dbReference type="CDD" id="cd24015">
    <property type="entry name" value="ASKHA_NBD_PanK-III"/>
    <property type="match status" value="1"/>
</dbReference>
<feature type="binding site" evidence="16">
    <location>
        <begin position="107"/>
        <end position="110"/>
    </location>
    <ligand>
        <name>substrate</name>
    </ligand>
</feature>
<evidence type="ECO:0000256" key="4">
    <source>
        <dbReference type="ARBA" id="ARBA00005225"/>
    </source>
</evidence>
<dbReference type="GO" id="GO:0005737">
    <property type="term" value="C:cytoplasm"/>
    <property type="evidence" value="ECO:0007669"/>
    <property type="project" value="UniProtKB-SubCell"/>
</dbReference>
<evidence type="ECO:0000256" key="12">
    <source>
        <dbReference type="ARBA" id="ARBA00022958"/>
    </source>
</evidence>
<feature type="binding site" evidence="16">
    <location>
        <position position="185"/>
    </location>
    <ligand>
        <name>substrate</name>
    </ligand>
</feature>
<dbReference type="GO" id="GO:0046872">
    <property type="term" value="F:metal ion binding"/>
    <property type="evidence" value="ECO:0007669"/>
    <property type="project" value="UniProtKB-KW"/>
</dbReference>
<keyword evidence="11 16" id="KW-0067">ATP-binding</keyword>
<dbReference type="Gene3D" id="3.30.420.40">
    <property type="match status" value="2"/>
</dbReference>
<comment type="caution">
    <text evidence="17">The sequence shown here is derived from an EMBL/GenBank/DDBJ whole genome shotgun (WGS) entry which is preliminary data.</text>
</comment>